<evidence type="ECO:0000313" key="2">
    <source>
        <dbReference type="EMBL" id="VDD45111.1"/>
    </source>
</evidence>
<dbReference type="InterPro" id="IPR013187">
    <property type="entry name" value="F-box-assoc_dom_typ3"/>
</dbReference>
<dbReference type="CDD" id="cd22157">
    <property type="entry name" value="F-box_AtFBW1-like"/>
    <property type="match status" value="1"/>
</dbReference>
<accession>A0A3P6FCP8</accession>
<dbReference type="PANTHER" id="PTHR31111">
    <property type="entry name" value="BNAA05G37150D PROTEIN-RELATED"/>
    <property type="match status" value="1"/>
</dbReference>
<name>A0A3P6FCP8_BRAOL</name>
<sequence length="398" mass="46541">MNQEKYNPVNHCKIIRRRTQSSTTSLTYVGGNLEMPPIDLIIEILQRLPAKTIAKLRCVSKQWGSLLSNPDFTKSFLTCSSTRPRLLFTFEFGGKWHFFSSPQPRNVDEQIVIADYHMGFSGDWYKEICQSANGFIYLYDKQMFKEKIERVPVICNPSTGQKVHLPIVIAKNNDLRSFLGYDPIENQLKVLCMAVAKYNQQTNSREHKVLTLGKGKPSWRNIECLFPHFPENYKNGICINGILYYIARSNLNTVIACFDVKYEKFRFIQIDEESSILTWFLTLINYKGKLAALVFDQSLHDQLWVLDDPENEKWSKHIFHLPTAAFVVIRSIWATDSGEIVWAPSRWTYPFYVFYYNMERQSVRRFEIKGIEEKALMGHYRPEAIFTFTNHVENVMFL</sequence>
<dbReference type="NCBIfam" id="TIGR01640">
    <property type="entry name" value="F_box_assoc_1"/>
    <property type="match status" value="1"/>
</dbReference>
<dbReference type="SMART" id="SM00256">
    <property type="entry name" value="FBOX"/>
    <property type="match status" value="1"/>
</dbReference>
<dbReference type="Pfam" id="PF08268">
    <property type="entry name" value="FBA_3"/>
    <property type="match status" value="1"/>
</dbReference>
<dbReference type="InterPro" id="IPR036047">
    <property type="entry name" value="F-box-like_dom_sf"/>
</dbReference>
<dbReference type="SUPFAM" id="SSF81383">
    <property type="entry name" value="F-box domain"/>
    <property type="match status" value="1"/>
</dbReference>
<feature type="domain" description="F-box" evidence="1">
    <location>
        <begin position="30"/>
        <end position="76"/>
    </location>
</feature>
<dbReference type="EMBL" id="LR031877">
    <property type="protein sequence ID" value="VDD45111.1"/>
    <property type="molecule type" value="Genomic_DNA"/>
</dbReference>
<dbReference type="Pfam" id="PF00646">
    <property type="entry name" value="F-box"/>
    <property type="match status" value="1"/>
</dbReference>
<dbReference type="PANTHER" id="PTHR31111:SF120">
    <property type="entry name" value="F-BOX DOMAIN-CONTAINING PROTEIN"/>
    <property type="match status" value="1"/>
</dbReference>
<gene>
    <name evidence="2" type="ORF">BOLC5T32658H</name>
</gene>
<evidence type="ECO:0000259" key="1">
    <source>
        <dbReference type="PROSITE" id="PS50181"/>
    </source>
</evidence>
<reference evidence="2" key="1">
    <citation type="submission" date="2018-11" db="EMBL/GenBank/DDBJ databases">
        <authorList>
            <consortium name="Genoscope - CEA"/>
            <person name="William W."/>
        </authorList>
    </citation>
    <scope>NUCLEOTIDE SEQUENCE</scope>
</reference>
<dbReference type="PROSITE" id="PS50181">
    <property type="entry name" value="FBOX"/>
    <property type="match status" value="1"/>
</dbReference>
<proteinExistence type="predicted"/>
<dbReference type="InterPro" id="IPR001810">
    <property type="entry name" value="F-box_dom"/>
</dbReference>
<dbReference type="InterPro" id="IPR017451">
    <property type="entry name" value="F-box-assoc_interact_dom"/>
</dbReference>
<protein>
    <recommendedName>
        <fullName evidence="1">F-box domain-containing protein</fullName>
    </recommendedName>
</protein>
<dbReference type="AlphaFoldDB" id="A0A3P6FCP8"/>
<organism evidence="2">
    <name type="scientific">Brassica oleracea</name>
    <name type="common">Wild cabbage</name>
    <dbReference type="NCBI Taxonomy" id="3712"/>
    <lineage>
        <taxon>Eukaryota</taxon>
        <taxon>Viridiplantae</taxon>
        <taxon>Streptophyta</taxon>
        <taxon>Embryophyta</taxon>
        <taxon>Tracheophyta</taxon>
        <taxon>Spermatophyta</taxon>
        <taxon>Magnoliopsida</taxon>
        <taxon>eudicotyledons</taxon>
        <taxon>Gunneridae</taxon>
        <taxon>Pentapetalae</taxon>
        <taxon>rosids</taxon>
        <taxon>malvids</taxon>
        <taxon>Brassicales</taxon>
        <taxon>Brassicaceae</taxon>
        <taxon>Brassiceae</taxon>
        <taxon>Brassica</taxon>
    </lineage>
</organism>